<keyword evidence="2" id="KW-0472">Membrane</keyword>
<dbReference type="EMBL" id="JAKROA010000022">
    <property type="protein sequence ID" value="KAL5102940.1"/>
    <property type="molecule type" value="Genomic_DNA"/>
</dbReference>
<keyword evidence="2" id="KW-0812">Transmembrane</keyword>
<accession>A0ABR4Q0S1</accession>
<evidence type="ECO:0000256" key="1">
    <source>
        <dbReference type="SAM" id="MobiDB-lite"/>
    </source>
</evidence>
<evidence type="ECO:0000256" key="2">
    <source>
        <dbReference type="SAM" id="Phobius"/>
    </source>
</evidence>
<evidence type="ECO:0000313" key="3">
    <source>
        <dbReference type="EMBL" id="KAL5102940.1"/>
    </source>
</evidence>
<keyword evidence="4" id="KW-1185">Reference proteome</keyword>
<organism evidence="3 4">
    <name type="scientific">Taenia crassiceps</name>
    <dbReference type="NCBI Taxonomy" id="6207"/>
    <lineage>
        <taxon>Eukaryota</taxon>
        <taxon>Metazoa</taxon>
        <taxon>Spiralia</taxon>
        <taxon>Lophotrochozoa</taxon>
        <taxon>Platyhelminthes</taxon>
        <taxon>Cestoda</taxon>
        <taxon>Eucestoda</taxon>
        <taxon>Cyclophyllidea</taxon>
        <taxon>Taeniidae</taxon>
        <taxon>Taenia</taxon>
    </lineage>
</organism>
<reference evidence="3 4" key="1">
    <citation type="journal article" date="2022" name="Front. Cell. Infect. Microbiol.">
        <title>The Genomes of Two Strains of Taenia crassiceps the Animal Model for the Study of Human Cysticercosis.</title>
        <authorList>
            <person name="Bobes R.J."/>
            <person name="Estrada K."/>
            <person name="Rios-Valencia D.G."/>
            <person name="Calderon-Gallegos A."/>
            <person name="de la Torre P."/>
            <person name="Carrero J.C."/>
            <person name="Sanchez-Flores A."/>
            <person name="Laclette J.P."/>
        </authorList>
    </citation>
    <scope>NUCLEOTIDE SEQUENCE [LARGE SCALE GENOMIC DNA]</scope>
    <source>
        <strain evidence="3">WFUcys</strain>
    </source>
</reference>
<dbReference type="Proteomes" id="UP001651158">
    <property type="component" value="Unassembled WGS sequence"/>
</dbReference>
<feature type="compositionally biased region" description="Basic and acidic residues" evidence="1">
    <location>
        <begin position="48"/>
        <end position="62"/>
    </location>
</feature>
<sequence>MAKHTSIFIDDVERKLRSLSVDSSDTTTFNTTTTITTSSTLNTSNAEEGAKPELCSNKKREYPTPPPERIGRFRYSLFVMGTYVGLGNCVFFCCLPLLAFENIFRAMGYRQPISLLCAASHVPIATFCMCPCILCKVRRQFRKKRGINGSFILDCLLSCLLCFCVAAQLLTEARAVIIDKRNGVGKPEDGGRSK</sequence>
<gene>
    <name evidence="3" type="ORF">TcWFU_004027</name>
</gene>
<keyword evidence="2" id="KW-1133">Transmembrane helix</keyword>
<feature type="transmembrane region" description="Helical" evidence="2">
    <location>
        <begin position="147"/>
        <end position="170"/>
    </location>
</feature>
<proteinExistence type="predicted"/>
<comment type="caution">
    <text evidence="3">The sequence shown here is derived from an EMBL/GenBank/DDBJ whole genome shotgun (WGS) entry which is preliminary data.</text>
</comment>
<name>A0ABR4Q0S1_9CEST</name>
<feature type="transmembrane region" description="Helical" evidence="2">
    <location>
        <begin position="112"/>
        <end position="135"/>
    </location>
</feature>
<feature type="region of interest" description="Disordered" evidence="1">
    <location>
        <begin position="37"/>
        <end position="63"/>
    </location>
</feature>
<protein>
    <submittedName>
        <fullName evidence="3">Uncharacterized protein</fullName>
    </submittedName>
</protein>
<feature type="transmembrane region" description="Helical" evidence="2">
    <location>
        <begin position="77"/>
        <end position="100"/>
    </location>
</feature>
<evidence type="ECO:0000313" key="4">
    <source>
        <dbReference type="Proteomes" id="UP001651158"/>
    </source>
</evidence>